<organism evidence="1">
    <name type="scientific">marine sediment metagenome</name>
    <dbReference type="NCBI Taxonomy" id="412755"/>
    <lineage>
        <taxon>unclassified sequences</taxon>
        <taxon>metagenomes</taxon>
        <taxon>ecological metagenomes</taxon>
    </lineage>
</organism>
<comment type="caution">
    <text evidence="1">The sequence shown here is derived from an EMBL/GenBank/DDBJ whole genome shotgun (WGS) entry which is preliminary data.</text>
</comment>
<dbReference type="EMBL" id="LAZR01065327">
    <property type="protein sequence ID" value="KKK55779.1"/>
    <property type="molecule type" value="Genomic_DNA"/>
</dbReference>
<dbReference type="AlphaFoldDB" id="A0A0F8YNN4"/>
<evidence type="ECO:0000313" key="1">
    <source>
        <dbReference type="EMBL" id="KKK55779.1"/>
    </source>
</evidence>
<sequence length="164" mass="19284">EWQKTYDRKNPWGRKLFSARSRCVDPNQVSYKNYGAKGIRCDLTMAQIRFLWERDGAWSMKIPSIDRRNSKGNYTLSNCRFIELSLNIGIGLKERYADRNLPNFCVKCGEKHYSKGLCRSHYNRQHRILFRGFCNTKDCKGNIHALGLCNKHYLSKRKLLNKEG</sequence>
<reference evidence="1" key="1">
    <citation type="journal article" date="2015" name="Nature">
        <title>Complex archaea that bridge the gap between prokaryotes and eukaryotes.</title>
        <authorList>
            <person name="Spang A."/>
            <person name="Saw J.H."/>
            <person name="Jorgensen S.L."/>
            <person name="Zaremba-Niedzwiedzka K."/>
            <person name="Martijn J."/>
            <person name="Lind A.E."/>
            <person name="van Eijk R."/>
            <person name="Schleper C."/>
            <person name="Guy L."/>
            <person name="Ettema T.J."/>
        </authorList>
    </citation>
    <scope>NUCLEOTIDE SEQUENCE</scope>
</reference>
<name>A0A0F8YNN4_9ZZZZ</name>
<accession>A0A0F8YNN4</accession>
<gene>
    <name evidence="1" type="ORF">LCGC14_3071110</name>
</gene>
<proteinExistence type="predicted"/>
<feature type="non-terminal residue" evidence="1">
    <location>
        <position position="1"/>
    </location>
</feature>
<protein>
    <submittedName>
        <fullName evidence="1">Uncharacterized protein</fullName>
    </submittedName>
</protein>